<dbReference type="InterPro" id="IPR016166">
    <property type="entry name" value="FAD-bd_PCMH"/>
</dbReference>
<sequence length="960" mass="104994">MDGGIISDDAKTSNYPAFIAALIDAGFAGEISQSPSIRTIFATDNSIYQIPPDGVAFPRDAQDLILIMRTLDDPRFADIVIRPRGGGTGTNGQSLGDGLVVDCSRHMCGILEINADERWVRVEPGVIKDQLNAALAPYGLFFAPELSTSSRATIGGMISTDACGQGSCAYGKTSDHVLALDAVLLGGEVLKTAPRQQSEFGIGRGGEIHRVLDDIVTTKTALIQKRFPKMNRSLTGYDLAHIKRANGGIDAASVICGSEGTLALIAEAKLNVLPIPKAVMLVNVFYDDFDAALKDAPLLSSMNATSVETMDSRVLALAREDIDWINVAEFFPDQDAQGVNMVEFTAQDADELGRLAQNLIANLHVVDGRRGFETAYGSQVAQVWNMRKKAVGLLGRSNSARRSLPFVEDCAVPPDQLAPFIRKFRTLLDDANLDYGMFGHVDAGVLHVRPALDLVDPADEPKIRKITEQVVALAHEHGGLLWGEHGKGLRSEFVPDVFGDLYPCLQDIKRAFDPRNQLNPGKIASPNQQPLTRVDEPPLRAHSDRQIDKTMRHEYMDAMACNGNGACFAQSASDVMCPSYKATKDRRYSPKGRAGLIREWLRQGGPDGDADPIFEAELKQVMDGCLSCRACASACPIQVDVPKFRAKFMQSWYKRHRRPLRDYVLASLETLLPVMARVSILANVALTKTPLPRMMGLTGLPAFVRNTSISLISGETLRVADDASCLDPNKSIVIVPDAFTQFFEPSVIADFAQLAKHMGFDPWLAPYRPSGKPLHVLGWLSAFEKQARSQAENLRQFRDSGIALIGVEPAITLAYASDYQEVTDCDMPDVLLAQEWLLLHIDQLPSQQHQQTALLFGHCTEKTQMPNAAHDWGVIFQQLGVTLGHAPVGCCGMAGTWGHLSENESQSAQIFQQSWQPVLDDAQGRDQILLATGFSCRCQAKKHAQQSLLHPISYLQSLTR</sequence>
<dbReference type="InterPro" id="IPR017896">
    <property type="entry name" value="4Fe4S_Fe-S-bd"/>
</dbReference>
<evidence type="ECO:0000259" key="10">
    <source>
        <dbReference type="PROSITE" id="PS51387"/>
    </source>
</evidence>
<evidence type="ECO:0000313" key="11">
    <source>
        <dbReference type="EMBL" id="GHA62646.1"/>
    </source>
</evidence>
<dbReference type="RefSeq" id="WP_189641563.1">
    <property type="nucleotide sequence ID" value="NZ_BMZF01000015.1"/>
</dbReference>
<dbReference type="PANTHER" id="PTHR11748:SF119">
    <property type="entry name" value="D-2-HYDROXYGLUTARATE DEHYDROGENASE"/>
    <property type="match status" value="1"/>
</dbReference>
<evidence type="ECO:0000256" key="1">
    <source>
        <dbReference type="ARBA" id="ARBA00001974"/>
    </source>
</evidence>
<dbReference type="InterPro" id="IPR006094">
    <property type="entry name" value="Oxid_FAD_bind_N"/>
</dbReference>
<dbReference type="InterPro" id="IPR036318">
    <property type="entry name" value="FAD-bd_PCMH-like_sf"/>
</dbReference>
<dbReference type="SUPFAM" id="SSF46548">
    <property type="entry name" value="alpha-helical ferredoxin"/>
    <property type="match status" value="1"/>
</dbReference>
<dbReference type="InterPro" id="IPR017900">
    <property type="entry name" value="4Fe4S_Fe_S_CS"/>
</dbReference>
<evidence type="ECO:0000256" key="7">
    <source>
        <dbReference type="ARBA" id="ARBA00023014"/>
    </source>
</evidence>
<comment type="cofactor">
    <cofactor evidence="1">
        <name>FAD</name>
        <dbReference type="ChEBI" id="CHEBI:57692"/>
    </cofactor>
</comment>
<proteinExistence type="predicted"/>
<dbReference type="Proteomes" id="UP000634455">
    <property type="component" value="Unassembled WGS sequence"/>
</dbReference>
<dbReference type="EMBL" id="BMZF01000015">
    <property type="protein sequence ID" value="GHA62646.1"/>
    <property type="molecule type" value="Genomic_DNA"/>
</dbReference>
<feature type="domain" description="FAD-binding PCMH-type" evidence="10">
    <location>
        <begin position="48"/>
        <end position="275"/>
    </location>
</feature>
<evidence type="ECO:0000256" key="2">
    <source>
        <dbReference type="ARBA" id="ARBA00022630"/>
    </source>
</evidence>
<keyword evidence="4" id="KW-0274">FAD</keyword>
<dbReference type="PROSITE" id="PS51379">
    <property type="entry name" value="4FE4S_FER_2"/>
    <property type="match status" value="1"/>
</dbReference>
<dbReference type="SUPFAM" id="SSF56176">
    <property type="entry name" value="FAD-binding/transporter-associated domain-like"/>
    <property type="match status" value="1"/>
</dbReference>
<protein>
    <submittedName>
        <fullName evidence="11">FAD-linked oxidase</fullName>
    </submittedName>
</protein>
<name>A0ABQ3DBG1_9RHOB</name>
<dbReference type="Pfam" id="PF13183">
    <property type="entry name" value="Fer4_8"/>
    <property type="match status" value="1"/>
</dbReference>
<feature type="region of interest" description="Disordered" evidence="8">
    <location>
        <begin position="515"/>
        <end position="535"/>
    </location>
</feature>
<comment type="caution">
    <text evidence="11">The sequence shown here is derived from an EMBL/GenBank/DDBJ whole genome shotgun (WGS) entry which is preliminary data.</text>
</comment>
<evidence type="ECO:0000313" key="12">
    <source>
        <dbReference type="Proteomes" id="UP000634455"/>
    </source>
</evidence>
<dbReference type="InterPro" id="IPR016164">
    <property type="entry name" value="FAD-linked_Oxase-like_C"/>
</dbReference>
<reference evidence="12" key="1">
    <citation type="journal article" date="2019" name="Int. J. Syst. Evol. Microbiol.">
        <title>The Global Catalogue of Microorganisms (GCM) 10K type strain sequencing project: providing services to taxonomists for standard genome sequencing and annotation.</title>
        <authorList>
            <consortium name="The Broad Institute Genomics Platform"/>
            <consortium name="The Broad Institute Genome Sequencing Center for Infectious Disease"/>
            <person name="Wu L."/>
            <person name="Ma J."/>
        </authorList>
    </citation>
    <scope>NUCLEOTIDE SEQUENCE [LARGE SCALE GENOMIC DNA]</scope>
    <source>
        <strain evidence="12">KCTC 32465</strain>
    </source>
</reference>
<gene>
    <name evidence="11" type="ORF">GCM10008927_30060</name>
</gene>
<evidence type="ECO:0000256" key="3">
    <source>
        <dbReference type="ARBA" id="ARBA00022723"/>
    </source>
</evidence>
<dbReference type="PROSITE" id="PS00198">
    <property type="entry name" value="4FE4S_FER_1"/>
    <property type="match status" value="1"/>
</dbReference>
<keyword evidence="3" id="KW-0479">Metal-binding</keyword>
<dbReference type="Gene3D" id="3.30.70.2740">
    <property type="match status" value="1"/>
</dbReference>
<dbReference type="Gene3D" id="3.30.465.10">
    <property type="match status" value="1"/>
</dbReference>
<accession>A0ABQ3DBG1</accession>
<dbReference type="InterPro" id="IPR016169">
    <property type="entry name" value="FAD-bd_PCMH_sub2"/>
</dbReference>
<dbReference type="PANTHER" id="PTHR11748">
    <property type="entry name" value="D-LACTATE DEHYDROGENASE"/>
    <property type="match status" value="1"/>
</dbReference>
<dbReference type="Gene3D" id="1.10.1060.10">
    <property type="entry name" value="Alpha-helical ferredoxin"/>
    <property type="match status" value="1"/>
</dbReference>
<feature type="domain" description="4Fe-4S ferredoxin-type" evidence="9">
    <location>
        <begin position="614"/>
        <end position="647"/>
    </location>
</feature>
<evidence type="ECO:0000256" key="8">
    <source>
        <dbReference type="SAM" id="MobiDB-lite"/>
    </source>
</evidence>
<dbReference type="InterPro" id="IPR004113">
    <property type="entry name" value="FAD-bd_oxidored_4_C"/>
</dbReference>
<evidence type="ECO:0000256" key="6">
    <source>
        <dbReference type="ARBA" id="ARBA00023004"/>
    </source>
</evidence>
<evidence type="ECO:0000256" key="5">
    <source>
        <dbReference type="ARBA" id="ARBA00023002"/>
    </source>
</evidence>
<dbReference type="PROSITE" id="PS51387">
    <property type="entry name" value="FAD_PCMH"/>
    <property type="match status" value="1"/>
</dbReference>
<dbReference type="Pfam" id="PF02913">
    <property type="entry name" value="FAD-oxidase_C"/>
    <property type="match status" value="1"/>
</dbReference>
<dbReference type="Pfam" id="PF01565">
    <property type="entry name" value="FAD_binding_4"/>
    <property type="match status" value="1"/>
</dbReference>
<keyword evidence="2" id="KW-0285">Flavoprotein</keyword>
<keyword evidence="12" id="KW-1185">Reference proteome</keyword>
<keyword evidence="6" id="KW-0408">Iron</keyword>
<keyword evidence="7" id="KW-0411">Iron-sulfur</keyword>
<organism evidence="11 12">
    <name type="scientific">Paramylibacter ulvae</name>
    <dbReference type="NCBI Taxonomy" id="1651968"/>
    <lineage>
        <taxon>Bacteria</taxon>
        <taxon>Pseudomonadati</taxon>
        <taxon>Pseudomonadota</taxon>
        <taxon>Alphaproteobacteria</taxon>
        <taxon>Rhodobacterales</taxon>
        <taxon>Paracoccaceae</taxon>
        <taxon>Paramylibacter</taxon>
    </lineage>
</organism>
<dbReference type="SUPFAM" id="SSF55103">
    <property type="entry name" value="FAD-linked oxidases, C-terminal domain"/>
    <property type="match status" value="1"/>
</dbReference>
<evidence type="ECO:0000259" key="9">
    <source>
        <dbReference type="PROSITE" id="PS51379"/>
    </source>
</evidence>
<evidence type="ECO:0000256" key="4">
    <source>
        <dbReference type="ARBA" id="ARBA00022827"/>
    </source>
</evidence>
<keyword evidence="5" id="KW-0560">Oxidoreductase</keyword>
<dbReference type="InterPro" id="IPR009051">
    <property type="entry name" value="Helical_ferredxn"/>
</dbReference>